<dbReference type="PANTHER" id="PTHR47331:SF4">
    <property type="entry name" value="PEPTIDASE S1 DOMAIN-CONTAINING PROTEIN"/>
    <property type="match status" value="1"/>
</dbReference>
<dbReference type="InterPro" id="IPR008042">
    <property type="entry name" value="Retrotrans_Pao"/>
</dbReference>
<dbReference type="Proteomes" id="UP000466442">
    <property type="component" value="Unassembled WGS sequence"/>
</dbReference>
<dbReference type="PANTHER" id="PTHR47331">
    <property type="entry name" value="PHD-TYPE DOMAIN-CONTAINING PROTEIN"/>
    <property type="match status" value="1"/>
</dbReference>
<dbReference type="GO" id="GO:0071897">
    <property type="term" value="P:DNA biosynthetic process"/>
    <property type="evidence" value="ECO:0007669"/>
    <property type="project" value="UniProtKB-ARBA"/>
</dbReference>
<dbReference type="InterPro" id="IPR043502">
    <property type="entry name" value="DNA/RNA_pol_sf"/>
</dbReference>
<evidence type="ECO:0000313" key="2">
    <source>
        <dbReference type="Proteomes" id="UP000466442"/>
    </source>
</evidence>
<accession>A0A8S9XYZ7</accession>
<protein>
    <recommendedName>
        <fullName evidence="3">Reverse transcriptase domain-containing protein</fullName>
    </recommendedName>
</protein>
<gene>
    <name evidence="1" type="ORF">GE061_011461</name>
</gene>
<dbReference type="EMBL" id="WIXP02000003">
    <property type="protein sequence ID" value="KAF6213739.1"/>
    <property type="molecule type" value="Genomic_DNA"/>
</dbReference>
<name>A0A8S9XYZ7_APOLU</name>
<evidence type="ECO:0000313" key="1">
    <source>
        <dbReference type="EMBL" id="KAF6213739.1"/>
    </source>
</evidence>
<dbReference type="SUPFAM" id="SSF56672">
    <property type="entry name" value="DNA/RNA polymerases"/>
    <property type="match status" value="1"/>
</dbReference>
<dbReference type="Pfam" id="PF05380">
    <property type="entry name" value="Peptidase_A17"/>
    <property type="match status" value="1"/>
</dbReference>
<keyword evidence="2" id="KW-1185">Reference proteome</keyword>
<comment type="caution">
    <text evidence="1">The sequence shown here is derived from an EMBL/GenBank/DDBJ whole genome shotgun (WGS) entry which is preliminary data.</text>
</comment>
<sequence>MSLAESPSKYFIPHHSITKIDRNKLKLRVVFDGSAKTPNGSLNDHLMVGEKLQRDIRDILLNFRAHAIVFVTDIVKMYRNILIDPEDRSYQHIYWRSIPSEKLQVFELNTVVYGLTSSPFLALRVIRQLGIDEGQQYPLAAKCIERDVYVDDIVTGCNSSSEALELQLQLINLMKSGGFELSKWASNCKDILKSVANDISEDPVSLQNHEESSLKILGLEWKPATDSFSFKITSYEHGFTKRSILSTVARIYDPLGFLAPTVFYCKTFIQEIWKEGLDWDQPLTQLLESRWQIVLDQLNVLSSINIPRFVASNEQCQYQIVSFSDASTKGYCAVIYLRTIMADSIKVSLLISKTKLAPLKTISVPRLELCASFLLSKLYVSIQPFLSMLRGKLLPPVFFTDSTVVLGWLNMAPYLLKTFAANRVAEISKLTPISQWKHVISEHNPSDRGSRGLLPKDLVSDNLWWNGPHWIKLPQQEWPSSNYSNSDALPELKKVSTILVAVNPEEPPFIKWMKKFSSFFQLLRVIAVLKRGIHNHRTKPHVRRGLLEPADIEAAVHFCIKEVQRHHFLNNNDSNVGQFLKCFENLTPFLDKMEFGA</sequence>
<reference evidence="1" key="1">
    <citation type="journal article" date="2021" name="Mol. Ecol. Resour.">
        <title>Apolygus lucorum genome provides insights into omnivorousness and mesophyll feeding.</title>
        <authorList>
            <person name="Liu Y."/>
            <person name="Liu H."/>
            <person name="Wang H."/>
            <person name="Huang T."/>
            <person name="Liu B."/>
            <person name="Yang B."/>
            <person name="Yin L."/>
            <person name="Li B."/>
            <person name="Zhang Y."/>
            <person name="Zhang S."/>
            <person name="Jiang F."/>
            <person name="Zhang X."/>
            <person name="Ren Y."/>
            <person name="Wang B."/>
            <person name="Wang S."/>
            <person name="Lu Y."/>
            <person name="Wu K."/>
            <person name="Fan W."/>
            <person name="Wang G."/>
        </authorList>
    </citation>
    <scope>NUCLEOTIDE SEQUENCE</scope>
    <source>
        <strain evidence="1">12Hb</strain>
    </source>
</reference>
<proteinExistence type="predicted"/>
<organism evidence="1 2">
    <name type="scientific">Apolygus lucorum</name>
    <name type="common">Small green plant bug</name>
    <name type="synonym">Lygocoris lucorum</name>
    <dbReference type="NCBI Taxonomy" id="248454"/>
    <lineage>
        <taxon>Eukaryota</taxon>
        <taxon>Metazoa</taxon>
        <taxon>Ecdysozoa</taxon>
        <taxon>Arthropoda</taxon>
        <taxon>Hexapoda</taxon>
        <taxon>Insecta</taxon>
        <taxon>Pterygota</taxon>
        <taxon>Neoptera</taxon>
        <taxon>Paraneoptera</taxon>
        <taxon>Hemiptera</taxon>
        <taxon>Heteroptera</taxon>
        <taxon>Panheteroptera</taxon>
        <taxon>Cimicomorpha</taxon>
        <taxon>Miridae</taxon>
        <taxon>Mirini</taxon>
        <taxon>Apolygus</taxon>
    </lineage>
</organism>
<dbReference type="OrthoDB" id="6619879at2759"/>
<evidence type="ECO:0008006" key="3">
    <source>
        <dbReference type="Google" id="ProtNLM"/>
    </source>
</evidence>
<dbReference type="AlphaFoldDB" id="A0A8S9XYZ7"/>